<feature type="transmembrane region" description="Helical" evidence="2">
    <location>
        <begin position="83"/>
        <end position="108"/>
    </location>
</feature>
<keyword evidence="2" id="KW-0812">Transmembrane</keyword>
<keyword evidence="1" id="KW-0175">Coiled coil</keyword>
<organism evidence="3">
    <name type="scientific">marine sediment metagenome</name>
    <dbReference type="NCBI Taxonomy" id="412755"/>
    <lineage>
        <taxon>unclassified sequences</taxon>
        <taxon>metagenomes</taxon>
        <taxon>ecological metagenomes</taxon>
    </lineage>
</organism>
<evidence type="ECO:0000256" key="1">
    <source>
        <dbReference type="SAM" id="Coils"/>
    </source>
</evidence>
<feature type="coiled-coil region" evidence="1">
    <location>
        <begin position="166"/>
        <end position="200"/>
    </location>
</feature>
<dbReference type="AlphaFoldDB" id="X1IQX5"/>
<sequence length="257" mass="27334">MGERFTINAEILIQLLERGSADATLQAIRDINIQQTNNIVVNKEATNAARGYGVSMRRLSMDLRMMSIGLRILRNEFGGINPIVDIGITTLYQAAAAGSVLVASYGILTRAMDTLKQAAGGAATNVAVLQYALMATAGPVYIVAAAIGGLLALGLGQWVYAQRSGIADLKDEIKGLEEGLKDLQGEMRNLGVEQAALTAQGAALSASIRATKREIEMTGDPTGMLDARLKSLQATYEDVGISQGFLRAEQALTRFET</sequence>
<dbReference type="EMBL" id="BARU01028526">
    <property type="protein sequence ID" value="GAH71655.1"/>
    <property type="molecule type" value="Genomic_DNA"/>
</dbReference>
<feature type="transmembrane region" description="Helical" evidence="2">
    <location>
        <begin position="128"/>
        <end position="153"/>
    </location>
</feature>
<keyword evidence="2" id="KW-1133">Transmembrane helix</keyword>
<accession>X1IQX5</accession>
<reference evidence="3" key="1">
    <citation type="journal article" date="2014" name="Front. Microbiol.">
        <title>High frequency of phylogenetically diverse reductive dehalogenase-homologous genes in deep subseafloor sedimentary metagenomes.</title>
        <authorList>
            <person name="Kawai M."/>
            <person name="Futagami T."/>
            <person name="Toyoda A."/>
            <person name="Takaki Y."/>
            <person name="Nishi S."/>
            <person name="Hori S."/>
            <person name="Arai W."/>
            <person name="Tsubouchi T."/>
            <person name="Morono Y."/>
            <person name="Uchiyama I."/>
            <person name="Ito T."/>
            <person name="Fujiyama A."/>
            <person name="Inagaki F."/>
            <person name="Takami H."/>
        </authorList>
    </citation>
    <scope>NUCLEOTIDE SEQUENCE</scope>
    <source>
        <strain evidence="3">Expedition CK06-06</strain>
    </source>
</reference>
<comment type="caution">
    <text evidence="3">The sequence shown here is derived from an EMBL/GenBank/DDBJ whole genome shotgun (WGS) entry which is preliminary data.</text>
</comment>
<proteinExistence type="predicted"/>
<evidence type="ECO:0000313" key="3">
    <source>
        <dbReference type="EMBL" id="GAH71655.1"/>
    </source>
</evidence>
<gene>
    <name evidence="3" type="ORF">S03H2_45518</name>
</gene>
<keyword evidence="2" id="KW-0472">Membrane</keyword>
<protein>
    <submittedName>
        <fullName evidence="3">Uncharacterized protein</fullName>
    </submittedName>
</protein>
<name>X1IQX5_9ZZZZ</name>
<evidence type="ECO:0000256" key="2">
    <source>
        <dbReference type="SAM" id="Phobius"/>
    </source>
</evidence>
<feature type="non-terminal residue" evidence="3">
    <location>
        <position position="257"/>
    </location>
</feature>